<dbReference type="RefSeq" id="WP_158359826.1">
    <property type="nucleotide sequence ID" value="NZ_JAOQJF010000037.1"/>
</dbReference>
<organism evidence="1 2">
    <name type="scientific">Alitiscatomonas aceti</name>
    <dbReference type="NCBI Taxonomy" id="2981724"/>
    <lineage>
        <taxon>Bacteria</taxon>
        <taxon>Bacillati</taxon>
        <taxon>Bacillota</taxon>
        <taxon>Clostridia</taxon>
        <taxon>Lachnospirales</taxon>
        <taxon>Lachnospiraceae</taxon>
        <taxon>Alitiscatomonas</taxon>
    </lineage>
</organism>
<evidence type="ECO:0000313" key="1">
    <source>
        <dbReference type="EMBL" id="MCU6801063.1"/>
    </source>
</evidence>
<dbReference type="Pfam" id="PF07275">
    <property type="entry name" value="ArdA"/>
    <property type="match status" value="1"/>
</dbReference>
<comment type="caution">
    <text evidence="1">The sequence shown here is derived from an EMBL/GenBank/DDBJ whole genome shotgun (WGS) entry which is preliminary data.</text>
</comment>
<accession>A0ABT2V2F1</accession>
<dbReference type="InterPro" id="IPR009899">
    <property type="entry name" value="ArdA"/>
</dbReference>
<name>A0ABT2V2F1_9FIRM</name>
<gene>
    <name evidence="1" type="ORF">OCV69_14190</name>
</gene>
<keyword evidence="2" id="KW-1185">Reference proteome</keyword>
<reference evidence="1 2" key="1">
    <citation type="journal article" date="2021" name="ISME Commun">
        <title>Automated analysis of genomic sequences facilitates high-throughput and comprehensive description of bacteria.</title>
        <authorList>
            <person name="Hitch T.C.A."/>
        </authorList>
    </citation>
    <scope>NUCLEOTIDE SEQUENCE [LARGE SCALE GENOMIC DNA]</scope>
    <source>
        <strain evidence="2">f_CCE</strain>
    </source>
</reference>
<sequence length="557" mass="64010">MEHYDGEFYTLRLFSPIEGEIYSLNSTEEGTHLTAYEMENYSSFIRDHMEDVGLLGKRNQKLMTYFNNEIRLHKPVSLSLDLEAYGGRLWSVLQADSQDKLTHEEVQSLAETWEMIAAGGFIREMQETRILVPDGELTVFLGNEGLDYFVCPEEVLKGTAHTLKPALDVAIYSEAYFLERSYQGAKVRLPAEPAFLKDAKMRAFIHENEPYQIELLGEWPSFLTSVLEKAKAVTLEEVNVLACLVAHMDSIQLETYEAAIQMRQEKNTDAPVGIKDLLNLCYNLKCFEFRPGIINDRMLGEFCLEEDRLDWIHIFEVDVRKLLDPQRVGMDQRKEEMGIFTSKGYVFENALSYQDIYDGIHLPDIDGVAGGIFSLRLVGSQYPEEQGTWLELPTTDLGFQWVLNRLNERTFDDCIIAESISTVQGLSVKQTDDIETLNELARRIQEFTDDRTLCKFEAALELEQCDSLEQALHIAENLDCYSYDPQMYSMAAYTRYLFRELEINIDDPAFATFDFQGYGERQLGLLESVQTAYGMITRNEDFLIQAQQNTEQGMKMQ</sequence>
<protein>
    <submittedName>
        <fullName evidence="1">Uncharacterized protein</fullName>
    </submittedName>
</protein>
<dbReference type="Proteomes" id="UP001652395">
    <property type="component" value="Unassembled WGS sequence"/>
</dbReference>
<dbReference type="EMBL" id="JAOQJF010000037">
    <property type="protein sequence ID" value="MCU6801063.1"/>
    <property type="molecule type" value="Genomic_DNA"/>
</dbReference>
<proteinExistence type="predicted"/>
<evidence type="ECO:0000313" key="2">
    <source>
        <dbReference type="Proteomes" id="UP001652395"/>
    </source>
</evidence>